<dbReference type="RefSeq" id="WP_105999466.1">
    <property type="nucleotide sequence ID" value="NZ_CM009578.1"/>
</dbReference>
<dbReference type="Gene3D" id="3.50.50.60">
    <property type="entry name" value="FAD/NAD(P)-binding domain"/>
    <property type="match status" value="1"/>
</dbReference>
<name>A0A2S8B145_9SPHN</name>
<evidence type="ECO:0000259" key="7">
    <source>
        <dbReference type="PROSITE" id="PS00623"/>
    </source>
</evidence>
<dbReference type="PIRSF" id="PIRSF000137">
    <property type="entry name" value="Alcohol_oxidase"/>
    <property type="match status" value="1"/>
</dbReference>
<evidence type="ECO:0000256" key="3">
    <source>
        <dbReference type="ARBA" id="ARBA00022630"/>
    </source>
</evidence>
<reference evidence="10" key="1">
    <citation type="submission" date="2017-11" db="EMBL/GenBank/DDBJ databases">
        <title>The complete genome sequence of Sphingopyxis pomeranensis sp. nov. strain WS5A3p.</title>
        <authorList>
            <person name="Kaminski M.A."/>
        </authorList>
    </citation>
    <scope>NUCLEOTIDE SEQUENCE [LARGE SCALE GENOMIC DNA]</scope>
    <source>
        <strain evidence="10">WS5A3p</strain>
    </source>
</reference>
<evidence type="ECO:0000313" key="10">
    <source>
        <dbReference type="Proteomes" id="UP000238954"/>
    </source>
</evidence>
<evidence type="ECO:0000256" key="4">
    <source>
        <dbReference type="ARBA" id="ARBA00022827"/>
    </source>
</evidence>
<comment type="similarity">
    <text evidence="2 6">Belongs to the GMC oxidoreductase family.</text>
</comment>
<keyword evidence="3 6" id="KW-0285">Flavoprotein</keyword>
<dbReference type="PROSITE" id="PS00623">
    <property type="entry name" value="GMC_OXRED_1"/>
    <property type="match status" value="1"/>
</dbReference>
<feature type="domain" description="Glucose-methanol-choline oxidoreductase N-terminal" evidence="8">
    <location>
        <begin position="251"/>
        <end position="265"/>
    </location>
</feature>
<evidence type="ECO:0000256" key="5">
    <source>
        <dbReference type="PIRSR" id="PIRSR000137-2"/>
    </source>
</evidence>
<keyword evidence="10" id="KW-1185">Reference proteome</keyword>
<evidence type="ECO:0000256" key="1">
    <source>
        <dbReference type="ARBA" id="ARBA00001974"/>
    </source>
</evidence>
<dbReference type="AlphaFoldDB" id="A0A2S8B145"/>
<feature type="binding site" evidence="5">
    <location>
        <begin position="89"/>
        <end position="92"/>
    </location>
    <ligand>
        <name>FAD</name>
        <dbReference type="ChEBI" id="CHEBI:57692"/>
    </ligand>
</feature>
<dbReference type="GO" id="GO:0016614">
    <property type="term" value="F:oxidoreductase activity, acting on CH-OH group of donors"/>
    <property type="evidence" value="ECO:0007669"/>
    <property type="project" value="InterPro"/>
</dbReference>
<sequence length="528" mass="56695">MDQFDIIVIGGGSAGSAAAGRLAGDGTRTICLVEAGGTNDTIRVKTPGFMPFIPDASNYRYETVPQKGLNGRIGYQPRGRGLGGSSAINAMVYIRGHQFDYDQWASLGATGWSYADVLPFFKRSEGNERGGDDFHGADGPLNVMDQRWPNVTSRRFVESAAALQLPRTADFNRPDNEGFGLYQVTQKAGERWSAARAYVEPLRGKANFTVRTGALVEKILVEDGRATGVVIRRGPKRETLRARGGVILSAGAFNSPQILMLSGIGPAAHLKDKGLDVVADREGVGANLQDHIDYVTSWETRSADPFGDSLGGTWRMVKAIFEHRTRRTGIMTTCFAEAGGFWKSRPDLPAPDVQYHFVPAMLEDHGRTKVKGHGFSCHACVLRPESRGSVTLASGDAAAAPLIDPGFLTDERDMASLRAGVRMMHRIVAAPPLSDYAGVDRHPVDLGDDAALDALIRSRADTVYHPVGTCRMGSDADAVVDPTLRLNGVEGLWVADASIMPRLVSGNTNAPSIMIGERAADFVQAALG</sequence>
<dbReference type="EMBL" id="PHFW01000003">
    <property type="protein sequence ID" value="PQM26086.1"/>
    <property type="molecule type" value="Genomic_DNA"/>
</dbReference>
<dbReference type="OrthoDB" id="9785276at2"/>
<evidence type="ECO:0000256" key="2">
    <source>
        <dbReference type="ARBA" id="ARBA00010790"/>
    </source>
</evidence>
<comment type="caution">
    <text evidence="9">The sequence shown here is derived from an EMBL/GenBank/DDBJ whole genome shotgun (WGS) entry which is preliminary data.</text>
</comment>
<dbReference type="SUPFAM" id="SSF51905">
    <property type="entry name" value="FAD/NAD(P)-binding domain"/>
    <property type="match status" value="1"/>
</dbReference>
<evidence type="ECO:0000259" key="8">
    <source>
        <dbReference type="PROSITE" id="PS00624"/>
    </source>
</evidence>
<proteinExistence type="inferred from homology"/>
<accession>A0A2S8B145</accession>
<dbReference type="InterPro" id="IPR036188">
    <property type="entry name" value="FAD/NAD-bd_sf"/>
</dbReference>
<dbReference type="SUPFAM" id="SSF54373">
    <property type="entry name" value="FAD-linked reductases, C-terminal domain"/>
    <property type="match status" value="1"/>
</dbReference>
<comment type="cofactor">
    <cofactor evidence="1 5">
        <name>FAD</name>
        <dbReference type="ChEBI" id="CHEBI:57692"/>
    </cofactor>
</comment>
<dbReference type="PROSITE" id="PS00624">
    <property type="entry name" value="GMC_OXRED_2"/>
    <property type="match status" value="1"/>
</dbReference>
<keyword evidence="4 5" id="KW-0274">FAD</keyword>
<dbReference type="Pfam" id="PF00732">
    <property type="entry name" value="GMC_oxred_N"/>
    <property type="match status" value="1"/>
</dbReference>
<dbReference type="PANTHER" id="PTHR11552:SF147">
    <property type="entry name" value="CHOLINE DEHYDROGENASE, MITOCHONDRIAL"/>
    <property type="match status" value="1"/>
</dbReference>
<dbReference type="Proteomes" id="UP000238954">
    <property type="component" value="Chromosome"/>
</dbReference>
<dbReference type="GO" id="GO:0050660">
    <property type="term" value="F:flavin adenine dinucleotide binding"/>
    <property type="evidence" value="ECO:0007669"/>
    <property type="project" value="InterPro"/>
</dbReference>
<dbReference type="InterPro" id="IPR012132">
    <property type="entry name" value="GMC_OxRdtase"/>
</dbReference>
<gene>
    <name evidence="9" type="ORF">CVO77_13410</name>
</gene>
<protein>
    <submittedName>
        <fullName evidence="9">Glucose-methanol-choline oxidoreductase</fullName>
    </submittedName>
</protein>
<organism evidence="9 10">
    <name type="scientific">Sphingopyxis lindanitolerans</name>
    <dbReference type="NCBI Taxonomy" id="2054227"/>
    <lineage>
        <taxon>Bacteria</taxon>
        <taxon>Pseudomonadati</taxon>
        <taxon>Pseudomonadota</taxon>
        <taxon>Alphaproteobacteria</taxon>
        <taxon>Sphingomonadales</taxon>
        <taxon>Sphingomonadaceae</taxon>
        <taxon>Sphingopyxis</taxon>
    </lineage>
</organism>
<feature type="domain" description="Glucose-methanol-choline oxidoreductase N-terminal" evidence="7">
    <location>
        <begin position="79"/>
        <end position="102"/>
    </location>
</feature>
<dbReference type="Gene3D" id="3.30.560.10">
    <property type="entry name" value="Glucose Oxidase, domain 3"/>
    <property type="match status" value="1"/>
</dbReference>
<evidence type="ECO:0000256" key="6">
    <source>
        <dbReference type="RuleBase" id="RU003968"/>
    </source>
</evidence>
<feature type="binding site" evidence="5">
    <location>
        <position position="216"/>
    </location>
    <ligand>
        <name>FAD</name>
        <dbReference type="ChEBI" id="CHEBI:57692"/>
    </ligand>
</feature>
<dbReference type="InterPro" id="IPR007867">
    <property type="entry name" value="GMC_OxRtase_C"/>
</dbReference>
<evidence type="ECO:0000313" key="9">
    <source>
        <dbReference type="EMBL" id="PQM26086.1"/>
    </source>
</evidence>
<dbReference type="PANTHER" id="PTHR11552">
    <property type="entry name" value="GLUCOSE-METHANOL-CHOLINE GMC OXIDOREDUCTASE"/>
    <property type="match status" value="1"/>
</dbReference>
<dbReference type="InterPro" id="IPR000172">
    <property type="entry name" value="GMC_OxRdtase_N"/>
</dbReference>
<dbReference type="Pfam" id="PF05199">
    <property type="entry name" value="GMC_oxred_C"/>
    <property type="match status" value="1"/>
</dbReference>